<dbReference type="Proteomes" id="UP000000211">
    <property type="component" value="Chromosome"/>
</dbReference>
<protein>
    <submittedName>
        <fullName evidence="1">Uncharacterized protein</fullName>
    </submittedName>
</protein>
<dbReference type="STRING" id="751945.Theos_1171"/>
<evidence type="ECO:0000313" key="1">
    <source>
        <dbReference type="EMBL" id="AFV76213.1"/>
    </source>
</evidence>
<proteinExistence type="predicted"/>
<dbReference type="KEGG" id="tos:Theos_1171"/>
<dbReference type="AlphaFoldDB" id="K7QX12"/>
<accession>K7QX12</accession>
<gene>
    <name evidence="1" type="ORF">Theos_1171</name>
</gene>
<dbReference type="HOGENOM" id="CLU_2468005_0_0_0"/>
<evidence type="ECO:0000313" key="2">
    <source>
        <dbReference type="Proteomes" id="UP000000211"/>
    </source>
</evidence>
<name>K7QX12_THEOS</name>
<reference evidence="1 2" key="1">
    <citation type="journal article" date="2013" name="Genome Announc.">
        <title>Whole Genome Sequencing of Thermus oshimai JL-2 and Thermus thermophilus JL-18, Incomplete Denitrifiers from the United States Great Basin.</title>
        <authorList>
            <person name="Murugapiran S.K."/>
            <person name="Huntemann M."/>
            <person name="Wei C.L."/>
            <person name="Han J."/>
            <person name="Detter J.C."/>
            <person name="Han C.S."/>
            <person name="Erkkila T.H."/>
            <person name="Teshima H."/>
            <person name="Chen A."/>
            <person name="Kyrpides N."/>
            <person name="Mavrommatis K."/>
            <person name="Markowitz V."/>
            <person name="Szeto E."/>
            <person name="Ivanova N."/>
            <person name="Pagani I."/>
            <person name="Lam J."/>
            <person name="McDonald A.I."/>
            <person name="Dodsworth J.A."/>
            <person name="Pati A."/>
            <person name="Goodwin L."/>
            <person name="Peters L."/>
            <person name="Pitluck S."/>
            <person name="Woyke T."/>
            <person name="Hedlund B.P."/>
        </authorList>
    </citation>
    <scope>NUCLEOTIDE SEQUENCE</scope>
    <source>
        <strain evidence="1 2">JL-2</strain>
    </source>
</reference>
<organism evidence="1 2">
    <name type="scientific">Thermus oshimai JL-2</name>
    <dbReference type="NCBI Taxonomy" id="751945"/>
    <lineage>
        <taxon>Bacteria</taxon>
        <taxon>Thermotogati</taxon>
        <taxon>Deinococcota</taxon>
        <taxon>Deinococci</taxon>
        <taxon>Thermales</taxon>
        <taxon>Thermaceae</taxon>
        <taxon>Thermus</taxon>
    </lineage>
</organism>
<sequence length="88" mass="9439">MALLALLGQGVDWPQPQAQGEVGLLLGGPYLVLKEDRGHPLLSPSLPPQRPLALLFSTPLPSPLRPPPSPPPGRRLHLLYARLQMDGG</sequence>
<dbReference type="RefSeq" id="WP_016329403.1">
    <property type="nucleotide sequence ID" value="NC_019386.1"/>
</dbReference>
<dbReference type="PATRIC" id="fig|751945.3.peg.1163"/>
<keyword evidence="2" id="KW-1185">Reference proteome</keyword>
<dbReference type="EMBL" id="CP003249">
    <property type="protein sequence ID" value="AFV76213.1"/>
    <property type="molecule type" value="Genomic_DNA"/>
</dbReference>